<dbReference type="InterPro" id="IPR011333">
    <property type="entry name" value="SKP1/BTB/POZ_sf"/>
</dbReference>
<feature type="region of interest" description="Disordered" evidence="1">
    <location>
        <begin position="313"/>
        <end position="420"/>
    </location>
</feature>
<feature type="compositionally biased region" description="Pro residues" evidence="1">
    <location>
        <begin position="344"/>
        <end position="358"/>
    </location>
</feature>
<dbReference type="Gene3D" id="3.30.710.10">
    <property type="entry name" value="Potassium Channel Kv1.1, Chain A"/>
    <property type="match status" value="1"/>
</dbReference>
<dbReference type="EMBL" id="BPQB01000027">
    <property type="protein sequence ID" value="GJE92501.1"/>
    <property type="molecule type" value="Genomic_DNA"/>
</dbReference>
<evidence type="ECO:0000313" key="2">
    <source>
        <dbReference type="EMBL" id="GJE92501.1"/>
    </source>
</evidence>
<comment type="caution">
    <text evidence="2">The sequence shown here is derived from an EMBL/GenBank/DDBJ whole genome shotgun (WGS) entry which is preliminary data.</text>
</comment>
<accession>A0A9P3LEG5</accession>
<reference evidence="2 3" key="1">
    <citation type="submission" date="2021-08" db="EMBL/GenBank/DDBJ databases">
        <title>Draft Genome Sequence of Phanerochaete sordida strain YK-624.</title>
        <authorList>
            <person name="Mori T."/>
            <person name="Dohra H."/>
            <person name="Suzuki T."/>
            <person name="Kawagishi H."/>
            <person name="Hirai H."/>
        </authorList>
    </citation>
    <scope>NUCLEOTIDE SEQUENCE [LARGE SCALE GENOMIC DNA]</scope>
    <source>
        <strain evidence="2 3">YK-624</strain>
    </source>
</reference>
<protein>
    <recommendedName>
        <fullName evidence="4">BTB domain-containing protein</fullName>
    </recommendedName>
</protein>
<evidence type="ECO:0000256" key="1">
    <source>
        <dbReference type="SAM" id="MobiDB-lite"/>
    </source>
</evidence>
<organism evidence="2 3">
    <name type="scientific">Phanerochaete sordida</name>
    <dbReference type="NCBI Taxonomy" id="48140"/>
    <lineage>
        <taxon>Eukaryota</taxon>
        <taxon>Fungi</taxon>
        <taxon>Dikarya</taxon>
        <taxon>Basidiomycota</taxon>
        <taxon>Agaricomycotina</taxon>
        <taxon>Agaricomycetes</taxon>
        <taxon>Polyporales</taxon>
        <taxon>Phanerochaetaceae</taxon>
        <taxon>Phanerochaete</taxon>
    </lineage>
</organism>
<dbReference type="OrthoDB" id="6359816at2759"/>
<dbReference type="AlphaFoldDB" id="A0A9P3LEG5"/>
<keyword evidence="3" id="KW-1185">Reference proteome</keyword>
<evidence type="ECO:0008006" key="4">
    <source>
        <dbReference type="Google" id="ProtNLM"/>
    </source>
</evidence>
<name>A0A9P3LEG5_9APHY</name>
<dbReference type="Proteomes" id="UP000703269">
    <property type="component" value="Unassembled WGS sequence"/>
</dbReference>
<sequence length="439" mass="46592">MSKPLHTLAKVPSGGVLEDALADSLAGVPFNDVTFYAYTRRLPSGKVDRPRAVQANSRILKATSRFFRGLLSASASIGSSLGLSAQVPSKSTDGYEYDCDSDLEDEDDEIEALGSLLATPSDVYMDEDKVGQQSEDAHVETNSTITAAVNHVNTTRVVHLDSVAADTLEAVVFYLYTGNIYFLPLRSRGPKARQEAKALHGVMHPKRPMCSCKSIYRFAEEAGLEELKALAEAHLFAQLGKVNILEELFSKFSARYPDILRRQVDVFLASYWTPTTSTTLAPMVERVVRGELPHAAPVLTLLLGSIPYTPLLTAKPTSKADPPAPAKGPGKTKGAEPTKAPATVPAPLPPPPRTPSPDAPQDSAKDGAQGGDGAPAAKTDSPSGPVYTSAKFEGWFTQRPSSKGEPGKAAAKKAPSVDPGLAAWMGVDADKAKAKVKAG</sequence>
<gene>
    <name evidence="2" type="ORF">PsYK624_086550</name>
</gene>
<proteinExistence type="predicted"/>
<evidence type="ECO:0000313" key="3">
    <source>
        <dbReference type="Proteomes" id="UP000703269"/>
    </source>
</evidence>